<comment type="similarity">
    <text evidence="1">Belongs to the TrbG/VirB9 family.</text>
</comment>
<comment type="caution">
    <text evidence="4">The sequence shown here is derived from an EMBL/GenBank/DDBJ whole genome shotgun (WGS) entry which is preliminary data.</text>
</comment>
<keyword evidence="5" id="KW-1185">Reference proteome</keyword>
<evidence type="ECO:0000256" key="3">
    <source>
        <dbReference type="SAM" id="SignalP"/>
    </source>
</evidence>
<dbReference type="Gene3D" id="2.60.40.2500">
    <property type="match status" value="1"/>
</dbReference>
<evidence type="ECO:0000313" key="4">
    <source>
        <dbReference type="EMBL" id="KAA5609598.1"/>
    </source>
</evidence>
<accession>A0A5M6IPW0</accession>
<dbReference type="InterPro" id="IPR033645">
    <property type="entry name" value="VirB9/CagX/TrbG_C"/>
</dbReference>
<dbReference type="OrthoDB" id="7390264at2"/>
<evidence type="ECO:0000256" key="2">
    <source>
        <dbReference type="ARBA" id="ARBA00022729"/>
    </source>
</evidence>
<evidence type="ECO:0008006" key="6">
    <source>
        <dbReference type="Google" id="ProtNLM"/>
    </source>
</evidence>
<feature type="signal peptide" evidence="3">
    <location>
        <begin position="1"/>
        <end position="27"/>
    </location>
</feature>
<dbReference type="InterPro" id="IPR010258">
    <property type="entry name" value="Conjugal_tfr_TrbG/VirB9/CagX"/>
</dbReference>
<dbReference type="Proteomes" id="UP000325255">
    <property type="component" value="Unassembled WGS sequence"/>
</dbReference>
<dbReference type="AlphaFoldDB" id="A0A5M6IPW0"/>
<protein>
    <recommendedName>
        <fullName evidence="6">Type IV secretion system protein VirB9</fullName>
    </recommendedName>
</protein>
<dbReference type="Pfam" id="PF03524">
    <property type="entry name" value="CagX"/>
    <property type="match status" value="1"/>
</dbReference>
<proteinExistence type="inferred from homology"/>
<evidence type="ECO:0000256" key="1">
    <source>
        <dbReference type="ARBA" id="ARBA00006135"/>
    </source>
</evidence>
<dbReference type="CDD" id="cd06911">
    <property type="entry name" value="VirB9_CagX_TrbG"/>
    <property type="match status" value="1"/>
</dbReference>
<feature type="chain" id="PRO_5024270181" description="Type IV secretion system protein VirB9" evidence="3">
    <location>
        <begin position="28"/>
        <end position="337"/>
    </location>
</feature>
<organism evidence="4 5">
    <name type="scientific">Rhodovastum atsumiense</name>
    <dbReference type="NCBI Taxonomy" id="504468"/>
    <lineage>
        <taxon>Bacteria</taxon>
        <taxon>Pseudomonadati</taxon>
        <taxon>Pseudomonadota</taxon>
        <taxon>Alphaproteobacteria</taxon>
        <taxon>Acetobacterales</taxon>
        <taxon>Acetobacteraceae</taxon>
        <taxon>Rhodovastum</taxon>
    </lineage>
</organism>
<evidence type="ECO:0000313" key="5">
    <source>
        <dbReference type="Proteomes" id="UP000325255"/>
    </source>
</evidence>
<reference evidence="4 5" key="1">
    <citation type="submission" date="2019-09" db="EMBL/GenBank/DDBJ databases">
        <title>Genome sequence of Rhodovastum atsumiense, a diverse member of the Acetobacteraceae family of non-sulfur purple photosynthetic bacteria.</title>
        <authorList>
            <person name="Meyer T."/>
            <person name="Kyndt J."/>
        </authorList>
    </citation>
    <scope>NUCLEOTIDE SEQUENCE [LARGE SCALE GENOMIC DNA]</scope>
    <source>
        <strain evidence="4 5">DSM 21279</strain>
    </source>
</reference>
<dbReference type="EMBL" id="VWPK01000047">
    <property type="protein sequence ID" value="KAA5609598.1"/>
    <property type="molecule type" value="Genomic_DNA"/>
</dbReference>
<dbReference type="InterPro" id="IPR038161">
    <property type="entry name" value="VirB9/CagX/TrbG_C_sf"/>
</dbReference>
<name>A0A5M6IPW0_9PROT</name>
<gene>
    <name evidence="4" type="ORF">F1189_23525</name>
</gene>
<keyword evidence="2 3" id="KW-0732">Signal</keyword>
<sequence length="337" mass="35881">MRRAGARAPALALCVAAMVLGAAPALATSIPQPCTKADQRVRCVAYSPSQVVQLYAAVGAALTIEFSDAETVADVSASDNGLLEGAARSERQPLVANDQGPATADRNLMMAKRRNYLFLKPLLALLPQPLTVLTKRADGTARRYTFQLETRPGGLTAAVPDTFYTVRFTYPEEAAAARRAAAQAERAARDAARVAARLKQNRNAGPAVRNARYRGQGTAAARAALAPAGSARGPAIWDDGQQTYLRYPGNRRVPMIYQVLQDGQEGVVGQSVAPDPSTHGTLVTLHAVVPMLRLRDGESVLCIVNAGFDATGWNPGTGTTTPDVVRELIPEERRNGR</sequence>